<dbReference type="SUPFAM" id="SSF55424">
    <property type="entry name" value="FAD/NAD-linked reductases, dimerisation (C-terminal) domain"/>
    <property type="match status" value="1"/>
</dbReference>
<dbReference type="PANTHER" id="PTHR43429">
    <property type="entry name" value="PYRIDINE NUCLEOTIDE-DISULFIDE OXIDOREDUCTASE DOMAIN-CONTAINING"/>
    <property type="match status" value="1"/>
</dbReference>
<dbReference type="PROSITE" id="PS50206">
    <property type="entry name" value="RHODANESE_3"/>
    <property type="match status" value="1"/>
</dbReference>
<dbReference type="InterPro" id="IPR023753">
    <property type="entry name" value="FAD/NAD-binding_dom"/>
</dbReference>
<dbReference type="PANTHER" id="PTHR43429:SF1">
    <property type="entry name" value="NAD(P)H SULFUR OXIDOREDUCTASE (COA-DEPENDENT)"/>
    <property type="match status" value="1"/>
</dbReference>
<keyword evidence="7" id="KW-0676">Redox-active center</keyword>
<evidence type="ECO:0000256" key="4">
    <source>
        <dbReference type="ARBA" id="ARBA00022827"/>
    </source>
</evidence>
<dbReference type="eggNOG" id="COG0607">
    <property type="taxonomic scope" value="Bacteria"/>
</dbReference>
<dbReference type="Gene3D" id="3.50.50.60">
    <property type="entry name" value="FAD/NAD(P)-binding domain"/>
    <property type="match status" value="2"/>
</dbReference>
<protein>
    <submittedName>
        <fullName evidence="9">NADH oxidase</fullName>
    </submittedName>
</protein>
<proteinExistence type="inferred from homology"/>
<dbReference type="PRINTS" id="PR00411">
    <property type="entry name" value="PNDRDTASEI"/>
</dbReference>
<dbReference type="InterPro" id="IPR050260">
    <property type="entry name" value="FAD-bd_OxRdtase"/>
</dbReference>
<dbReference type="Pfam" id="PF07992">
    <property type="entry name" value="Pyr_redox_2"/>
    <property type="match status" value="1"/>
</dbReference>
<dbReference type="STRING" id="1423775.FD03_GL001589"/>
<keyword evidence="3" id="KW-0285">Flavoprotein</keyword>
<comment type="cofactor">
    <cofactor evidence="1">
        <name>FAD</name>
        <dbReference type="ChEBI" id="CHEBI:57692"/>
    </cofactor>
</comment>
<evidence type="ECO:0000256" key="7">
    <source>
        <dbReference type="ARBA" id="ARBA00023284"/>
    </source>
</evidence>
<name>A0A0R1K7G6_9LACO</name>
<dbReference type="Proteomes" id="UP000051248">
    <property type="component" value="Unassembled WGS sequence"/>
</dbReference>
<evidence type="ECO:0000259" key="8">
    <source>
        <dbReference type="PROSITE" id="PS50206"/>
    </source>
</evidence>
<dbReference type="CDD" id="cd00158">
    <property type="entry name" value="RHOD"/>
    <property type="match status" value="1"/>
</dbReference>
<dbReference type="Pfam" id="PF00581">
    <property type="entry name" value="Rhodanese"/>
    <property type="match status" value="1"/>
</dbReference>
<evidence type="ECO:0000256" key="1">
    <source>
        <dbReference type="ARBA" id="ARBA00001974"/>
    </source>
</evidence>
<dbReference type="InterPro" id="IPR036873">
    <property type="entry name" value="Rhodanese-like_dom_sf"/>
</dbReference>
<dbReference type="PATRIC" id="fig|1423775.4.peg.1620"/>
<dbReference type="EMBL" id="AZDZ01000019">
    <property type="protein sequence ID" value="KRK79224.1"/>
    <property type="molecule type" value="Genomic_DNA"/>
</dbReference>
<sequence>MSKKVLVVGGVAGGASVAARVRRLDESAEVTMFEKGPNVSFSNCSLPYHLSGTIEDADDIVLMTPQQFKMQYNIDAEVNTEVIDADYKDQTVTIKDTITGETSTRDYDELVLSPGAVPILPESIKGIHNENVFTVRNVEDIKALAGYIENNNAENITVVGGGFIGLEVMENLVEGGKNVALVEAAHHVMATIDDDMAQILHKEIIDNDVNLVVDDGVSEISDTKVILASGKTIPTDVVVMAIGVRPDVSLAEKIGVKLGDTGAIAVNQGYQTNLPHIYAVGDAIEVTNMITRKKQRLDLAFPAQMEARAASDHMYGRHVTQRGVIGSQVIKLFKMNAASTGLTETQCLENGIDYDIAMIIPKDKVALMPNAKPLYFKLIFGVPSGEILGAQAVGESGVDKQVDVIATMISMHGHVEDLQNLELCYQPMFSTAKNAVNMAGLVATNLLNGEFKQVRMSEVRDLVESGAMIVDAREPKEYKDGHIKDAINIPLSEFRDRLDEIPHNVPVYVHCLSSQRSYNMVRALGNLGYTNIYNIVGSFLGLSEYEYYHDTVDDREPIIDGYRFDLM</sequence>
<dbReference type="InterPro" id="IPR036188">
    <property type="entry name" value="FAD/NAD-bd_sf"/>
</dbReference>
<organism evidence="9 10">
    <name type="scientific">Companilactobacillus nodensis DSM 19682 = JCM 14932 = NBRC 107160</name>
    <dbReference type="NCBI Taxonomy" id="1423775"/>
    <lineage>
        <taxon>Bacteria</taxon>
        <taxon>Bacillati</taxon>
        <taxon>Bacillota</taxon>
        <taxon>Bacilli</taxon>
        <taxon>Lactobacillales</taxon>
        <taxon>Lactobacillaceae</taxon>
        <taxon>Companilactobacillus</taxon>
    </lineage>
</organism>
<dbReference type="Gene3D" id="3.40.250.10">
    <property type="entry name" value="Rhodanese-like domain"/>
    <property type="match status" value="1"/>
</dbReference>
<comment type="caution">
    <text evidence="9">The sequence shown here is derived from an EMBL/GenBank/DDBJ whole genome shotgun (WGS) entry which is preliminary data.</text>
</comment>
<gene>
    <name evidence="9" type="ORF">FD03_GL001589</name>
</gene>
<dbReference type="RefSeq" id="WP_025023128.1">
    <property type="nucleotide sequence ID" value="NZ_AZDZ01000019.1"/>
</dbReference>
<dbReference type="GO" id="GO:0016491">
    <property type="term" value="F:oxidoreductase activity"/>
    <property type="evidence" value="ECO:0007669"/>
    <property type="project" value="UniProtKB-KW"/>
</dbReference>
<evidence type="ECO:0000256" key="5">
    <source>
        <dbReference type="ARBA" id="ARBA00023002"/>
    </source>
</evidence>
<dbReference type="PRINTS" id="PR00368">
    <property type="entry name" value="FADPNR"/>
</dbReference>
<dbReference type="AlphaFoldDB" id="A0A0R1K7G6"/>
<keyword evidence="4" id="KW-0274">FAD</keyword>
<dbReference type="Pfam" id="PF02852">
    <property type="entry name" value="Pyr_redox_dim"/>
    <property type="match status" value="1"/>
</dbReference>
<evidence type="ECO:0000256" key="3">
    <source>
        <dbReference type="ARBA" id="ARBA00022630"/>
    </source>
</evidence>
<evidence type="ECO:0000256" key="6">
    <source>
        <dbReference type="ARBA" id="ARBA00023097"/>
    </source>
</evidence>
<keyword evidence="6" id="KW-0558">Oxidation</keyword>
<dbReference type="InterPro" id="IPR004099">
    <property type="entry name" value="Pyr_nucl-diS_OxRdtase_dimer"/>
</dbReference>
<feature type="domain" description="Rhodanese" evidence="8">
    <location>
        <begin position="463"/>
        <end position="551"/>
    </location>
</feature>
<dbReference type="SUPFAM" id="SSF51905">
    <property type="entry name" value="FAD/NAD(P)-binding domain"/>
    <property type="match status" value="2"/>
</dbReference>
<dbReference type="OrthoDB" id="9802028at2"/>
<dbReference type="InterPro" id="IPR001763">
    <property type="entry name" value="Rhodanese-like_dom"/>
</dbReference>
<keyword evidence="10" id="KW-1185">Reference proteome</keyword>
<accession>A0A0R1K7G6</accession>
<evidence type="ECO:0000313" key="9">
    <source>
        <dbReference type="EMBL" id="KRK79224.1"/>
    </source>
</evidence>
<evidence type="ECO:0000256" key="2">
    <source>
        <dbReference type="ARBA" id="ARBA00009130"/>
    </source>
</evidence>
<dbReference type="SMART" id="SM00450">
    <property type="entry name" value="RHOD"/>
    <property type="match status" value="1"/>
</dbReference>
<dbReference type="eggNOG" id="COG0446">
    <property type="taxonomic scope" value="Bacteria"/>
</dbReference>
<dbReference type="InterPro" id="IPR016156">
    <property type="entry name" value="FAD/NAD-linked_Rdtase_dimer_sf"/>
</dbReference>
<comment type="similarity">
    <text evidence="2">Belongs to the class-III pyridine nucleotide-disulfide oxidoreductase family.</text>
</comment>
<keyword evidence="5" id="KW-0560">Oxidoreductase</keyword>
<dbReference type="SUPFAM" id="SSF52821">
    <property type="entry name" value="Rhodanese/Cell cycle control phosphatase"/>
    <property type="match status" value="1"/>
</dbReference>
<evidence type="ECO:0000313" key="10">
    <source>
        <dbReference type="Proteomes" id="UP000051248"/>
    </source>
</evidence>
<reference evidence="9 10" key="1">
    <citation type="journal article" date="2015" name="Genome Announc.">
        <title>Expanding the biotechnology potential of lactobacilli through comparative genomics of 213 strains and associated genera.</title>
        <authorList>
            <person name="Sun Z."/>
            <person name="Harris H.M."/>
            <person name="McCann A."/>
            <person name="Guo C."/>
            <person name="Argimon S."/>
            <person name="Zhang W."/>
            <person name="Yang X."/>
            <person name="Jeffery I.B."/>
            <person name="Cooney J.C."/>
            <person name="Kagawa T.F."/>
            <person name="Liu W."/>
            <person name="Song Y."/>
            <person name="Salvetti E."/>
            <person name="Wrobel A."/>
            <person name="Rasinkangas P."/>
            <person name="Parkhill J."/>
            <person name="Rea M.C."/>
            <person name="O'Sullivan O."/>
            <person name="Ritari J."/>
            <person name="Douillard F.P."/>
            <person name="Paul Ross R."/>
            <person name="Yang R."/>
            <person name="Briner A.E."/>
            <person name="Felis G.E."/>
            <person name="de Vos W.M."/>
            <person name="Barrangou R."/>
            <person name="Klaenhammer T.R."/>
            <person name="Caufield P.W."/>
            <person name="Cui Y."/>
            <person name="Zhang H."/>
            <person name="O'Toole P.W."/>
        </authorList>
    </citation>
    <scope>NUCLEOTIDE SEQUENCE [LARGE SCALE GENOMIC DNA]</scope>
    <source>
        <strain evidence="9 10">DSM 19682</strain>
    </source>
</reference>